<dbReference type="EMBL" id="AALGZK010000003">
    <property type="protein sequence ID" value="ECZ5437554.1"/>
    <property type="molecule type" value="Genomic_DNA"/>
</dbReference>
<evidence type="ECO:0000313" key="1">
    <source>
        <dbReference type="EMBL" id="EBX1172666.1"/>
    </source>
</evidence>
<reference evidence="1" key="1">
    <citation type="submission" date="2018-06" db="EMBL/GenBank/DDBJ databases">
        <authorList>
            <person name="Ashton P.M."/>
            <person name="Dallman T."/>
            <person name="Nair S."/>
            <person name="De Pinna E."/>
            <person name="Peters T."/>
            <person name="Grant K."/>
        </authorList>
    </citation>
    <scope>NUCLEOTIDE SEQUENCE</scope>
    <source>
        <strain evidence="1">250711</strain>
    </source>
</reference>
<dbReference type="EMBL" id="AAHKGI010000007">
    <property type="protein sequence ID" value="EBX1172666.1"/>
    <property type="molecule type" value="Genomic_DNA"/>
</dbReference>
<dbReference type="RefSeq" id="WP_057516555.1">
    <property type="nucleotide sequence ID" value="NZ_MYAT01000016.1"/>
</dbReference>
<evidence type="ECO:0000313" key="2">
    <source>
        <dbReference type="EMBL" id="ECZ5437554.1"/>
    </source>
</evidence>
<protein>
    <submittedName>
        <fullName evidence="2">Uncharacterized protein</fullName>
    </submittedName>
</protein>
<gene>
    <name evidence="2" type="ORF">AHQ57_10330</name>
    <name evidence="1" type="ORF">DQ066_15165</name>
</gene>
<organism evidence="2">
    <name type="scientific">Salmonella newport</name>
    <dbReference type="NCBI Taxonomy" id="108619"/>
    <lineage>
        <taxon>Bacteria</taxon>
        <taxon>Pseudomonadati</taxon>
        <taxon>Pseudomonadota</taxon>
        <taxon>Gammaproteobacteria</taxon>
        <taxon>Enterobacterales</taxon>
        <taxon>Enterobacteriaceae</taxon>
        <taxon>Salmonella</taxon>
    </lineage>
</organism>
<name>A0A3V2Y5J5_SALNE</name>
<sequence>MPGSLYAGRERLQFATELDGGSFTTIREALQQWCKLKAEEQHLQDVMWKTATTEAEMRIQAERQTLNDLPRLPAAELYGWQKLPLLYS</sequence>
<reference evidence="2" key="2">
    <citation type="submission" date="2018-07" db="EMBL/GenBank/DDBJ databases">
        <authorList>
            <consortium name="GenomeTrakr network: Whole genome sequencing for foodborne pathogen traceback"/>
        </authorList>
    </citation>
    <scope>NUCLEOTIDE SEQUENCE</scope>
    <source>
        <strain evidence="2">FDA00000095</strain>
    </source>
</reference>
<dbReference type="AlphaFoldDB" id="A0A3V2Y5J5"/>
<comment type="caution">
    <text evidence="2">The sequence shown here is derived from an EMBL/GenBank/DDBJ whole genome shotgun (WGS) entry which is preliminary data.</text>
</comment>
<accession>A0A3V2Y5J5</accession>
<proteinExistence type="predicted"/>